<sequence length="266" mass="30183">MLDFTRISNSNIKRSKKPKPLFGIFRSKATEVKNPEPTYLPAQTSSSKSSTLDIRQFSQPKRPRSKSDGNSTNRLFNEREMALKKLCQKELQHNPQSLVDSLPLLISPTFHLPAVPPVPINYQKPNIRKISSAHDLQKAKKLHQASIYQSSSPPLPDISRSKSLSNIHQRKKILKHLNTATVATFPRQDDDDVPLVFLQSLVSKTSSLLNDSGEDDDTDLIPIAKLSRTQELYLTAADKYKEKVRERLLLDDETIPISQNLSRRHK</sequence>
<feature type="region of interest" description="Disordered" evidence="1">
    <location>
        <begin position="33"/>
        <end position="74"/>
    </location>
</feature>
<feature type="compositionally biased region" description="Polar residues" evidence="1">
    <location>
        <begin position="1"/>
        <end position="12"/>
    </location>
</feature>
<reference evidence="2" key="1">
    <citation type="journal article" date="2020" name="Microb. Genom.">
        <title>Genetic diversity of clinical and environmental Mucorales isolates obtained from an investigation of mucormycosis cases among solid organ transplant recipients.</title>
        <authorList>
            <person name="Nguyen M.H."/>
            <person name="Kaul D."/>
            <person name="Muto C."/>
            <person name="Cheng S.J."/>
            <person name="Richter R.A."/>
            <person name="Bruno V.M."/>
            <person name="Liu G."/>
            <person name="Beyhan S."/>
            <person name="Sundermann A.J."/>
            <person name="Mounaud S."/>
            <person name="Pasculle A.W."/>
            <person name="Nierman W.C."/>
            <person name="Driscoll E."/>
            <person name="Cumbie R."/>
            <person name="Clancy C.J."/>
            <person name="Dupont C.L."/>
        </authorList>
    </citation>
    <scope>NUCLEOTIDE SEQUENCE</scope>
    <source>
        <strain evidence="2">GL11</strain>
    </source>
</reference>
<evidence type="ECO:0000256" key="1">
    <source>
        <dbReference type="SAM" id="MobiDB-lite"/>
    </source>
</evidence>
<gene>
    <name evidence="2" type="ORF">G6F64_006810</name>
</gene>
<dbReference type="OrthoDB" id="2290247at2759"/>
<protein>
    <submittedName>
        <fullName evidence="2">Uncharacterized protein</fullName>
    </submittedName>
</protein>
<dbReference type="Proteomes" id="UP000716291">
    <property type="component" value="Unassembled WGS sequence"/>
</dbReference>
<feature type="region of interest" description="Disordered" evidence="1">
    <location>
        <begin position="1"/>
        <end position="20"/>
    </location>
</feature>
<accession>A0A9P6X8M5</accession>
<organism evidence="2 3">
    <name type="scientific">Rhizopus oryzae</name>
    <name type="common">Mucormycosis agent</name>
    <name type="synonym">Rhizopus arrhizus var. delemar</name>
    <dbReference type="NCBI Taxonomy" id="64495"/>
    <lineage>
        <taxon>Eukaryota</taxon>
        <taxon>Fungi</taxon>
        <taxon>Fungi incertae sedis</taxon>
        <taxon>Mucoromycota</taxon>
        <taxon>Mucoromycotina</taxon>
        <taxon>Mucoromycetes</taxon>
        <taxon>Mucorales</taxon>
        <taxon>Mucorineae</taxon>
        <taxon>Rhizopodaceae</taxon>
        <taxon>Rhizopus</taxon>
    </lineage>
</organism>
<name>A0A9P6X8M5_RHIOR</name>
<comment type="caution">
    <text evidence="2">The sequence shown here is derived from an EMBL/GenBank/DDBJ whole genome shotgun (WGS) entry which is preliminary data.</text>
</comment>
<dbReference type="EMBL" id="JAANQT010000945">
    <property type="protein sequence ID" value="KAG1307445.1"/>
    <property type="molecule type" value="Genomic_DNA"/>
</dbReference>
<evidence type="ECO:0000313" key="2">
    <source>
        <dbReference type="EMBL" id="KAG1307445.1"/>
    </source>
</evidence>
<proteinExistence type="predicted"/>
<feature type="compositionally biased region" description="Polar residues" evidence="1">
    <location>
        <begin position="41"/>
        <end position="59"/>
    </location>
</feature>
<keyword evidence="3" id="KW-1185">Reference proteome</keyword>
<evidence type="ECO:0000313" key="3">
    <source>
        <dbReference type="Proteomes" id="UP000716291"/>
    </source>
</evidence>
<dbReference type="AlphaFoldDB" id="A0A9P6X8M5"/>